<dbReference type="Pfam" id="PF04082">
    <property type="entry name" value="Fungal_trans"/>
    <property type="match status" value="1"/>
</dbReference>
<dbReference type="Proteomes" id="UP000243015">
    <property type="component" value="Unassembled WGS sequence"/>
</dbReference>
<keyword evidence="3" id="KW-0862">Zinc</keyword>
<dbReference type="EMBL" id="LHPM01000017">
    <property type="protein sequence ID" value="OAL64083.1"/>
    <property type="molecule type" value="Genomic_DNA"/>
</dbReference>
<dbReference type="InterPro" id="IPR001138">
    <property type="entry name" value="Zn2Cys6_DnaBD"/>
</dbReference>
<name>A0A178EXG1_TRIRU</name>
<dbReference type="GO" id="GO:0008270">
    <property type="term" value="F:zinc ion binding"/>
    <property type="evidence" value="ECO:0007669"/>
    <property type="project" value="InterPro"/>
</dbReference>
<keyword evidence="5" id="KW-0238">DNA-binding</keyword>
<dbReference type="CDD" id="cd12148">
    <property type="entry name" value="fungal_TF_MHR"/>
    <property type="match status" value="1"/>
</dbReference>
<dbReference type="GO" id="GO:0043565">
    <property type="term" value="F:sequence-specific DNA binding"/>
    <property type="evidence" value="ECO:0007669"/>
    <property type="project" value="TreeGrafter"/>
</dbReference>
<evidence type="ECO:0000256" key="1">
    <source>
        <dbReference type="ARBA" id="ARBA00004123"/>
    </source>
</evidence>
<evidence type="ECO:0000256" key="2">
    <source>
        <dbReference type="ARBA" id="ARBA00022723"/>
    </source>
</evidence>
<evidence type="ECO:0000313" key="11">
    <source>
        <dbReference type="EMBL" id="OAL64083.1"/>
    </source>
</evidence>
<reference evidence="11 12" key="1">
    <citation type="submission" date="2016-05" db="EMBL/GenBank/DDBJ databases">
        <title>Genome sequencing of Trichophyton rubrum CMCC(F)T1i isolated from hair.</title>
        <authorList>
            <person name="Zhan P."/>
            <person name="Tao Y."/>
            <person name="Liu W."/>
        </authorList>
    </citation>
    <scope>NUCLEOTIDE SEQUENCE [LARGE SCALE GENOMIC DNA]</scope>
    <source>
        <strain evidence="12">CMCC(F)T1i</strain>
    </source>
</reference>
<dbReference type="PANTHER" id="PTHR47782:SF12">
    <property type="entry name" value="ZN(II)2CYS6 TRANSCRIPTION FACTOR (EUROFUNG)"/>
    <property type="match status" value="1"/>
</dbReference>
<keyword evidence="4" id="KW-0805">Transcription regulation</keyword>
<protein>
    <recommendedName>
        <fullName evidence="10">Zn(2)-C6 fungal-type domain-containing protein</fullName>
    </recommendedName>
</protein>
<keyword evidence="9" id="KW-0472">Membrane</keyword>
<keyword evidence="7" id="KW-0539">Nucleus</keyword>
<dbReference type="CDD" id="cd00067">
    <property type="entry name" value="GAL4"/>
    <property type="match status" value="1"/>
</dbReference>
<dbReference type="Pfam" id="PF00172">
    <property type="entry name" value="Zn_clus"/>
    <property type="match status" value="1"/>
</dbReference>
<evidence type="ECO:0000313" key="12">
    <source>
        <dbReference type="Proteomes" id="UP000243015"/>
    </source>
</evidence>
<dbReference type="SUPFAM" id="SSF57701">
    <property type="entry name" value="Zn2/Cys6 DNA-binding domain"/>
    <property type="match status" value="1"/>
</dbReference>
<dbReference type="SMART" id="SM00066">
    <property type="entry name" value="GAL4"/>
    <property type="match status" value="1"/>
</dbReference>
<proteinExistence type="predicted"/>
<feature type="compositionally biased region" description="Basic and acidic residues" evidence="8">
    <location>
        <begin position="1"/>
        <end position="10"/>
    </location>
</feature>
<dbReference type="SMART" id="SM00906">
    <property type="entry name" value="Fungal_trans"/>
    <property type="match status" value="1"/>
</dbReference>
<accession>A0A178EXG1</accession>
<evidence type="ECO:0000256" key="7">
    <source>
        <dbReference type="ARBA" id="ARBA00023242"/>
    </source>
</evidence>
<feature type="region of interest" description="Disordered" evidence="8">
    <location>
        <begin position="251"/>
        <end position="270"/>
    </location>
</feature>
<keyword evidence="9" id="KW-0812">Transmembrane</keyword>
<dbReference type="GO" id="GO:0006351">
    <property type="term" value="P:DNA-templated transcription"/>
    <property type="evidence" value="ECO:0007669"/>
    <property type="project" value="InterPro"/>
</dbReference>
<feature type="transmembrane region" description="Helical" evidence="9">
    <location>
        <begin position="650"/>
        <end position="669"/>
    </location>
</feature>
<evidence type="ECO:0000256" key="5">
    <source>
        <dbReference type="ARBA" id="ARBA00023125"/>
    </source>
</evidence>
<feature type="region of interest" description="Disordered" evidence="8">
    <location>
        <begin position="51"/>
        <end position="81"/>
    </location>
</feature>
<dbReference type="InterPro" id="IPR052202">
    <property type="entry name" value="Yeast_MetPath_Reg"/>
</dbReference>
<evidence type="ECO:0000256" key="8">
    <source>
        <dbReference type="SAM" id="MobiDB-lite"/>
    </source>
</evidence>
<dbReference type="GO" id="GO:0045944">
    <property type="term" value="P:positive regulation of transcription by RNA polymerase II"/>
    <property type="evidence" value="ECO:0007669"/>
    <property type="project" value="TreeGrafter"/>
</dbReference>
<sequence>MVSEAQEKAADGPPLATTRPGVHRSVVYFLMPRPWRPNPCIARTPAANLERPTATPISPAPSASPSSPSSEAAAEQQQQQLWPSMQACDRCHRRKSRCDKQVPVCGPCRKANVACVYTDRSKEPTYRKEVVERLERRLRQCEATNRALAARLAAAQSESSNAGNGSEVPASRQSPSLDASGGSPGQQQQQQHQQQQQQQRPKQEGDNEVTDEVSFLSLTAGGDRQFLGSGSGVLFANLVRATVDAAPVPISTPARASFTPRASHPENLARGGSIGSAFSVGSPAAKSETYQIPPEPFARDLHHAYFEHDYLCYPFLHRPTVLAAFEQIYSDPSVLDRDVFSCFIFYMILAISSVDYHKFDWQTRPDAENFHVVALSKLTEVLQLGGIKPLQAILLLCQYRMRSPIQDTSASMWHLVGVACRICIEQGLHRESTYPPRTPSDRMETDSPSNTVRAEVGRRCFFCVIAMDRVVSNTLGRPFGIRLSDTDTALPDPQYDLEVNPPESSFHPTTDSFSRTALFVHIVRYRIICGKILFSMDNGQSGSQESNEASALSKRDSLAAELEQWRHDTASLSLPAVDLSSTIPGDRSSFRAHEWYELLYYNALLMLYRPSPALPAISSTVPTAIQTIFTAAKQSITLYAHLHRSRRINYTWITLHAVFMAGLSYIYAVGRHFRAKRRLAMGGPAGVMLDEDPSIIEIVNETRACSTVLVAVSERWSAIRHSHEVFHRLSDAVLSDAIELLNNPPPTTSTSASGTQSLVSPMKMGPMTSPTSLPTSHLSPMANAGMDQWPIPDTSMSPQLAVDSVLRDCFRDLQHMNEYSYGDDPICRLSQDWLGEIGGMALDARLFQSSLVMTVIAWELFYSPDGINMGLEPPTMGRPIYAHFDAACLDIRKLQYNLRH</sequence>
<evidence type="ECO:0000256" key="4">
    <source>
        <dbReference type="ARBA" id="ARBA00023015"/>
    </source>
</evidence>
<dbReference type="InterPro" id="IPR036864">
    <property type="entry name" value="Zn2-C6_fun-type_DNA-bd_sf"/>
</dbReference>
<comment type="subcellular location">
    <subcellularLocation>
        <location evidence="1">Nucleus</location>
    </subcellularLocation>
</comment>
<keyword evidence="2" id="KW-0479">Metal-binding</keyword>
<keyword evidence="6" id="KW-0804">Transcription</keyword>
<dbReference type="InterPro" id="IPR007219">
    <property type="entry name" value="XnlR_reg_dom"/>
</dbReference>
<feature type="region of interest" description="Disordered" evidence="8">
    <location>
        <begin position="1"/>
        <end position="22"/>
    </location>
</feature>
<comment type="caution">
    <text evidence="11">The sequence shown here is derived from an EMBL/GenBank/DDBJ whole genome shotgun (WGS) entry which is preliminary data.</text>
</comment>
<dbReference type="Gene3D" id="4.10.240.10">
    <property type="entry name" value="Zn(2)-C6 fungal-type DNA-binding domain"/>
    <property type="match status" value="1"/>
</dbReference>
<dbReference type="GO" id="GO:0005634">
    <property type="term" value="C:nucleus"/>
    <property type="evidence" value="ECO:0007669"/>
    <property type="project" value="UniProtKB-SubCell"/>
</dbReference>
<dbReference type="PANTHER" id="PTHR47782">
    <property type="entry name" value="ZN(II)2CYS6 TRANSCRIPTION FACTOR (EUROFUNG)-RELATED"/>
    <property type="match status" value="1"/>
</dbReference>
<evidence type="ECO:0000256" key="9">
    <source>
        <dbReference type="SAM" id="Phobius"/>
    </source>
</evidence>
<dbReference type="AlphaFoldDB" id="A0A178EXG1"/>
<evidence type="ECO:0000256" key="3">
    <source>
        <dbReference type="ARBA" id="ARBA00022833"/>
    </source>
</evidence>
<gene>
    <name evidence="11" type="ORF">A7C99_4738</name>
</gene>
<dbReference type="VEuPathDB" id="FungiDB:TERG_05658"/>
<feature type="domain" description="Zn(2)-C6 fungal-type" evidence="10">
    <location>
        <begin position="87"/>
        <end position="117"/>
    </location>
</feature>
<organism evidence="11 12">
    <name type="scientific">Trichophyton rubrum</name>
    <name type="common">Athlete's foot fungus</name>
    <name type="synonym">Epidermophyton rubrum</name>
    <dbReference type="NCBI Taxonomy" id="5551"/>
    <lineage>
        <taxon>Eukaryota</taxon>
        <taxon>Fungi</taxon>
        <taxon>Dikarya</taxon>
        <taxon>Ascomycota</taxon>
        <taxon>Pezizomycotina</taxon>
        <taxon>Eurotiomycetes</taxon>
        <taxon>Eurotiomycetidae</taxon>
        <taxon>Onygenales</taxon>
        <taxon>Arthrodermataceae</taxon>
        <taxon>Trichophyton</taxon>
    </lineage>
</organism>
<keyword evidence="9" id="KW-1133">Transmembrane helix</keyword>
<feature type="region of interest" description="Disordered" evidence="8">
    <location>
        <begin position="152"/>
        <end position="211"/>
    </location>
</feature>
<feature type="compositionally biased region" description="Low complexity" evidence="8">
    <location>
        <begin position="186"/>
        <end position="199"/>
    </location>
</feature>
<dbReference type="VEuPathDB" id="FungiDB:TERG_07429"/>
<dbReference type="GO" id="GO:0000981">
    <property type="term" value="F:DNA-binding transcription factor activity, RNA polymerase II-specific"/>
    <property type="evidence" value="ECO:0007669"/>
    <property type="project" value="InterPro"/>
</dbReference>
<evidence type="ECO:0000256" key="6">
    <source>
        <dbReference type="ARBA" id="ARBA00023163"/>
    </source>
</evidence>
<dbReference type="PROSITE" id="PS50048">
    <property type="entry name" value="ZN2_CY6_FUNGAL_2"/>
    <property type="match status" value="1"/>
</dbReference>
<evidence type="ECO:0000259" key="10">
    <source>
        <dbReference type="PROSITE" id="PS50048"/>
    </source>
</evidence>
<feature type="compositionally biased region" description="Low complexity" evidence="8">
    <location>
        <begin position="60"/>
        <end position="80"/>
    </location>
</feature>
<dbReference type="PROSITE" id="PS00463">
    <property type="entry name" value="ZN2_CY6_FUNGAL_1"/>
    <property type="match status" value="1"/>
</dbReference>